<dbReference type="AlphaFoldDB" id="W7HYG5"/>
<evidence type="ECO:0000313" key="3">
    <source>
        <dbReference type="Proteomes" id="UP000024837"/>
    </source>
</evidence>
<sequence length="159" mass="16809">MVLHHRPSINLPLPQHALARRVVATAASNSNSNGKSKGKARAGELTAHTQPQAQPVHTLAVSIDLLLKTDSSGQDKERTQPPPPLPPVADVGSWATVVGYTNAEGGVDAVAMVEVAESVDLEAYERAVVRMGRVREQVERAVVRGQAGGAAVGEWQWGV</sequence>
<reference evidence="2 3" key="1">
    <citation type="submission" date="2013-05" db="EMBL/GenBank/DDBJ databases">
        <title>Drechslerella stenobrocha genome reveals carnivorous origination and mechanical trapping mechanism of predatory fungi.</title>
        <authorList>
            <person name="Liu X."/>
            <person name="Zhang W."/>
            <person name="Liu K."/>
        </authorList>
    </citation>
    <scope>NUCLEOTIDE SEQUENCE [LARGE SCALE GENOMIC DNA]</scope>
    <source>
        <strain evidence="2 3">248</strain>
    </source>
</reference>
<feature type="region of interest" description="Disordered" evidence="1">
    <location>
        <begin position="26"/>
        <end position="54"/>
    </location>
</feature>
<feature type="region of interest" description="Disordered" evidence="1">
    <location>
        <begin position="70"/>
        <end position="90"/>
    </location>
</feature>
<accession>W7HYG5</accession>
<keyword evidence="3" id="KW-1185">Reference proteome</keyword>
<protein>
    <submittedName>
        <fullName evidence="2">Uncharacterized protein</fullName>
    </submittedName>
</protein>
<dbReference type="HOGENOM" id="CLU_1660723_0_0_1"/>
<organism evidence="2 3">
    <name type="scientific">Drechslerella stenobrocha 248</name>
    <dbReference type="NCBI Taxonomy" id="1043628"/>
    <lineage>
        <taxon>Eukaryota</taxon>
        <taxon>Fungi</taxon>
        <taxon>Dikarya</taxon>
        <taxon>Ascomycota</taxon>
        <taxon>Pezizomycotina</taxon>
        <taxon>Orbiliomycetes</taxon>
        <taxon>Orbiliales</taxon>
        <taxon>Orbiliaceae</taxon>
        <taxon>Drechslerella</taxon>
    </lineage>
</organism>
<gene>
    <name evidence="2" type="ORF">DRE_06095</name>
</gene>
<name>W7HYG5_9PEZI</name>
<feature type="compositionally biased region" description="Low complexity" evidence="1">
    <location>
        <begin position="26"/>
        <end position="35"/>
    </location>
</feature>
<evidence type="ECO:0000256" key="1">
    <source>
        <dbReference type="SAM" id="MobiDB-lite"/>
    </source>
</evidence>
<evidence type="ECO:0000313" key="2">
    <source>
        <dbReference type="EMBL" id="EWC45207.1"/>
    </source>
</evidence>
<proteinExistence type="predicted"/>
<dbReference type="OrthoDB" id="5275361at2759"/>
<dbReference type="Proteomes" id="UP000024837">
    <property type="component" value="Unassembled WGS sequence"/>
</dbReference>
<dbReference type="EMBL" id="KI966430">
    <property type="protein sequence ID" value="EWC45207.1"/>
    <property type="molecule type" value="Genomic_DNA"/>
</dbReference>